<evidence type="ECO:0000313" key="3">
    <source>
        <dbReference type="Proteomes" id="UP001469365"/>
    </source>
</evidence>
<feature type="region of interest" description="Disordered" evidence="1">
    <location>
        <begin position="72"/>
        <end position="101"/>
    </location>
</feature>
<feature type="compositionally biased region" description="Basic and acidic residues" evidence="1">
    <location>
        <begin position="1"/>
        <end position="17"/>
    </location>
</feature>
<protein>
    <submittedName>
        <fullName evidence="2">Uncharacterized protein</fullName>
    </submittedName>
</protein>
<dbReference type="EMBL" id="JBBPCC010000010">
    <property type="protein sequence ID" value="MEK8129432.1"/>
    <property type="molecule type" value="Genomic_DNA"/>
</dbReference>
<gene>
    <name evidence="2" type="ORF">WMW72_16110</name>
</gene>
<reference evidence="2 3" key="1">
    <citation type="submission" date="2024-04" db="EMBL/GenBank/DDBJ databases">
        <title>draft genome sequnece of Paenibacillus filicis.</title>
        <authorList>
            <person name="Kim D.-U."/>
        </authorList>
    </citation>
    <scope>NUCLEOTIDE SEQUENCE [LARGE SCALE GENOMIC DNA]</scope>
    <source>
        <strain evidence="2 3">KACC14197</strain>
    </source>
</reference>
<evidence type="ECO:0000313" key="2">
    <source>
        <dbReference type="EMBL" id="MEK8129432.1"/>
    </source>
</evidence>
<name>A0ABU9DMM2_9BACL</name>
<sequence>MRCDQSHYRCGAERRAEGTGNDAQTPRTGPEWDEYFRSKYGDENVDWKTSSEYKLYGDKYIPYTPKIRPNSIITKPTLPKGGKPEGNYANAKGERGLERQNESADVLAEQGYRTIMLDEFDNGNGYGIVPEKSPDFIIDRQVFDCYAPDLGTKLDNVLELSERKLQNKQEE</sequence>
<proteinExistence type="predicted"/>
<keyword evidence="3" id="KW-1185">Reference proteome</keyword>
<comment type="caution">
    <text evidence="2">The sequence shown here is derived from an EMBL/GenBank/DDBJ whole genome shotgun (WGS) entry which is preliminary data.</text>
</comment>
<dbReference type="Proteomes" id="UP001469365">
    <property type="component" value="Unassembled WGS sequence"/>
</dbReference>
<evidence type="ECO:0000256" key="1">
    <source>
        <dbReference type="SAM" id="MobiDB-lite"/>
    </source>
</evidence>
<dbReference type="Gene3D" id="3.40.1350.120">
    <property type="match status" value="1"/>
</dbReference>
<feature type="region of interest" description="Disordered" evidence="1">
    <location>
        <begin position="1"/>
        <end position="31"/>
    </location>
</feature>
<dbReference type="RefSeq" id="WP_341416543.1">
    <property type="nucleotide sequence ID" value="NZ_JBBPCC010000010.1"/>
</dbReference>
<feature type="compositionally biased region" description="Basic and acidic residues" evidence="1">
    <location>
        <begin position="92"/>
        <end position="101"/>
    </location>
</feature>
<organism evidence="2 3">
    <name type="scientific">Paenibacillus filicis</name>
    <dbReference type="NCBI Taxonomy" id="669464"/>
    <lineage>
        <taxon>Bacteria</taxon>
        <taxon>Bacillati</taxon>
        <taxon>Bacillota</taxon>
        <taxon>Bacilli</taxon>
        <taxon>Bacillales</taxon>
        <taxon>Paenibacillaceae</taxon>
        <taxon>Paenibacillus</taxon>
    </lineage>
</organism>
<accession>A0ABU9DMM2</accession>